<evidence type="ECO:0000313" key="5">
    <source>
        <dbReference type="Proteomes" id="UP000265080"/>
    </source>
</evidence>
<keyword evidence="2" id="KW-0812">Transmembrane</keyword>
<reference evidence="4" key="2">
    <citation type="submission" date="2025-05" db="UniProtKB">
        <authorList>
            <consortium name="Ensembl"/>
        </authorList>
    </citation>
    <scope>IDENTIFICATION</scope>
</reference>
<organism evidence="4 5">
    <name type="scientific">Amphiprion percula</name>
    <name type="common">Orange clownfish</name>
    <name type="synonym">Lutjanus percula</name>
    <dbReference type="NCBI Taxonomy" id="161767"/>
    <lineage>
        <taxon>Eukaryota</taxon>
        <taxon>Metazoa</taxon>
        <taxon>Chordata</taxon>
        <taxon>Craniata</taxon>
        <taxon>Vertebrata</taxon>
        <taxon>Euteleostomi</taxon>
        <taxon>Actinopterygii</taxon>
        <taxon>Neopterygii</taxon>
        <taxon>Teleostei</taxon>
        <taxon>Neoteleostei</taxon>
        <taxon>Acanthomorphata</taxon>
        <taxon>Ovalentaria</taxon>
        <taxon>Pomacentridae</taxon>
        <taxon>Amphiprion</taxon>
    </lineage>
</organism>
<feature type="transmembrane region" description="Helical" evidence="2">
    <location>
        <begin position="361"/>
        <end position="382"/>
    </location>
</feature>
<dbReference type="GeneTree" id="ENSGT00940000153377"/>
<protein>
    <recommendedName>
        <fullName evidence="6">Prostate androgen-regulated mucin-like protein 1</fullName>
    </recommendedName>
</protein>
<evidence type="ECO:0000256" key="3">
    <source>
        <dbReference type="SAM" id="SignalP"/>
    </source>
</evidence>
<reference evidence="4 5" key="1">
    <citation type="submission" date="2018-03" db="EMBL/GenBank/DDBJ databases">
        <title>Finding Nemo's genes: A chromosome-scale reference assembly of the genome of the orange clownfish Amphiprion percula.</title>
        <authorList>
            <person name="Lehmann R."/>
        </authorList>
    </citation>
    <scope>NUCLEOTIDE SEQUENCE</scope>
</reference>
<feature type="region of interest" description="Disordered" evidence="1">
    <location>
        <begin position="164"/>
        <end position="277"/>
    </location>
</feature>
<dbReference type="OMA" id="SICICEH"/>
<dbReference type="Ensembl" id="ENSAPET00000018642.1">
    <property type="protein sequence ID" value="ENSAPEP00000018139.1"/>
    <property type="gene ID" value="ENSAPEG00000012969.1"/>
</dbReference>
<evidence type="ECO:0008006" key="6">
    <source>
        <dbReference type="Google" id="ProtNLM"/>
    </source>
</evidence>
<sequence length="410" mass="42849">MSLYTSVLQLSPSVCLHLLYLLMLLTDSCSTASKKERTLPDSPLNQLNTTQADCFTGCANDSVSKNATAEDFSKTSTRVMATNSPQKNLSSISDLSNISPILNQSSVPVIMTNSTVVDKDNKSSVLKGNTESTQLIQPSTSSSLPINATTVSYKSIHPVTSVVPPKQTAGELHSSTTSPSSHQPLSPETTTSPESALLFTTIGSPTQSTNSGSITSTGRATATTAETVGKTNTAAGTSTTTTPQSTTTKSTTTTQSTTTTIKTTATDLPTTEASHPPTTVNTIIITTTSTKVSPSSLAHTPKLSTAMPSIQKTSLTTGTASVTAARAITSASHNKPFASSTKVAVVEVAGAPLTRQLVDTASLLAVLLFGMLFFLVSVAVFATQAYESYRRKDYTQVDYLINGMYTDSGV</sequence>
<feature type="chain" id="PRO_5044596846" description="Prostate androgen-regulated mucin-like protein 1" evidence="3">
    <location>
        <begin position="32"/>
        <end position="410"/>
    </location>
</feature>
<dbReference type="STRING" id="161767.ENSAPEP00000018151"/>
<dbReference type="Ensembl" id="ENSAPET00000018655.1">
    <property type="protein sequence ID" value="ENSAPEP00000018151.1"/>
    <property type="gene ID" value="ENSAPEG00000012969.1"/>
</dbReference>
<feature type="compositionally biased region" description="Low complexity" evidence="1">
    <location>
        <begin position="231"/>
        <end position="277"/>
    </location>
</feature>
<keyword evidence="5" id="KW-1185">Reference proteome</keyword>
<name>A0A3P8T0K2_AMPPE</name>
<proteinExistence type="predicted"/>
<keyword evidence="2" id="KW-0472">Membrane</keyword>
<feature type="compositionally biased region" description="Polar residues" evidence="1">
    <location>
        <begin position="201"/>
        <end position="230"/>
    </location>
</feature>
<evidence type="ECO:0000313" key="4">
    <source>
        <dbReference type="Ensembl" id="ENSAPEP00000018151.1"/>
    </source>
</evidence>
<evidence type="ECO:0000256" key="1">
    <source>
        <dbReference type="SAM" id="MobiDB-lite"/>
    </source>
</evidence>
<keyword evidence="3" id="KW-0732">Signal</keyword>
<feature type="signal peptide" evidence="3">
    <location>
        <begin position="1"/>
        <end position="31"/>
    </location>
</feature>
<accession>A0A3P8T0K2</accession>
<feature type="compositionally biased region" description="Low complexity" evidence="1">
    <location>
        <begin position="172"/>
        <end position="186"/>
    </location>
</feature>
<dbReference type="Ensembl" id="ENSAPET00000018650.1">
    <property type="protein sequence ID" value="ENSAPEP00000018147.1"/>
    <property type="gene ID" value="ENSAPEG00000012969.1"/>
</dbReference>
<dbReference type="Proteomes" id="UP000265080">
    <property type="component" value="Chromosome 4"/>
</dbReference>
<evidence type="ECO:0000256" key="2">
    <source>
        <dbReference type="SAM" id="Phobius"/>
    </source>
</evidence>
<keyword evidence="2" id="KW-1133">Transmembrane helix</keyword>
<dbReference type="AlphaFoldDB" id="A0A3P8T0K2"/>